<reference evidence="2" key="1">
    <citation type="submission" date="2016-05" db="EMBL/GenBank/DDBJ databases">
        <title>Comparative genomics of biotechnologically important yeasts.</title>
        <authorList>
            <consortium name="DOE Joint Genome Institute"/>
            <person name="Riley R."/>
            <person name="Haridas S."/>
            <person name="Wolfe K.H."/>
            <person name="Lopes M.R."/>
            <person name="Hittinger C.T."/>
            <person name="Goker M."/>
            <person name="Salamov A."/>
            <person name="Wisecaver J."/>
            <person name="Long T.M."/>
            <person name="Aerts A.L."/>
            <person name="Barry K."/>
            <person name="Choi C."/>
            <person name="Clum A."/>
            <person name="Coughlan A.Y."/>
            <person name="Deshpande S."/>
            <person name="Douglass A.P."/>
            <person name="Hanson S.J."/>
            <person name="Klenk H.-P."/>
            <person name="Labutti K."/>
            <person name="Lapidus A."/>
            <person name="Lindquist E."/>
            <person name="Lipzen A."/>
            <person name="Meier-Kolthoff J.P."/>
            <person name="Ohm R.A."/>
            <person name="Otillar R.P."/>
            <person name="Pangilinan J."/>
            <person name="Peng Y."/>
            <person name="Rokas A."/>
            <person name="Rosa C.A."/>
            <person name="Scheuner C."/>
            <person name="Sibirny A.A."/>
            <person name="Slot J.C."/>
            <person name="Stielow J.B."/>
            <person name="Sun H."/>
            <person name="Kurtzman C.P."/>
            <person name="Blackwell M."/>
            <person name="Grigoriev I.V."/>
            <person name="Jeffries T.W."/>
        </authorList>
    </citation>
    <scope>NUCLEOTIDE SEQUENCE [LARGE SCALE GENOMIC DNA]</scope>
    <source>
        <strain evidence="2">NRRL Y-12698</strain>
    </source>
</reference>
<dbReference type="RefSeq" id="XP_018983577.1">
    <property type="nucleotide sequence ID" value="XM_019132875.1"/>
</dbReference>
<protein>
    <submittedName>
        <fullName evidence="1">Uncharacterized protein</fullName>
    </submittedName>
</protein>
<accession>A0A1E3QKL5</accession>
<proteinExistence type="predicted"/>
<dbReference type="AlphaFoldDB" id="A0A1E3QKL5"/>
<gene>
    <name evidence="1" type="ORF">BABINDRAFT_89084</name>
</gene>
<organism evidence="1 2">
    <name type="scientific">Babjeviella inositovora NRRL Y-12698</name>
    <dbReference type="NCBI Taxonomy" id="984486"/>
    <lineage>
        <taxon>Eukaryota</taxon>
        <taxon>Fungi</taxon>
        <taxon>Dikarya</taxon>
        <taxon>Ascomycota</taxon>
        <taxon>Saccharomycotina</taxon>
        <taxon>Pichiomycetes</taxon>
        <taxon>Serinales incertae sedis</taxon>
        <taxon>Babjeviella</taxon>
    </lineage>
</organism>
<keyword evidence="2" id="KW-1185">Reference proteome</keyword>
<dbReference type="EMBL" id="KV454436">
    <property type="protein sequence ID" value="ODQ78249.1"/>
    <property type="molecule type" value="Genomic_DNA"/>
</dbReference>
<dbReference type="GeneID" id="30150728"/>
<evidence type="ECO:0000313" key="1">
    <source>
        <dbReference type="EMBL" id="ODQ78249.1"/>
    </source>
</evidence>
<evidence type="ECO:0000313" key="2">
    <source>
        <dbReference type="Proteomes" id="UP000094336"/>
    </source>
</evidence>
<dbReference type="Proteomes" id="UP000094336">
    <property type="component" value="Unassembled WGS sequence"/>
</dbReference>
<sequence length="54" mass="6329">MLPKFANMRFFRVCAFPLGPPFKFPTLYHSHTMLFSRTEQGNNQVYGILIYLST</sequence>
<name>A0A1E3QKL5_9ASCO</name>